<sequence>MGFFDFLFGRDNKKKSQAEPYVTFSTSDDIDYYSPKYFKILESRPNIFEIYGRDYNFPKYNDKFITSEGYSLRELLLLVWWGKTKSGRKSTVSIPKYFFSDYNLNAEKLTRKFKLDGLIFDEGERTLLTEEGRKIADKYLPLWEIHSIKQYPTNLDIDFPKWDKNNFDLMIYQMEIRYYSDHAKFCKKLVDYFNSLNAPESAQKIYDEINYYINEGNSDLAKIADYKEKVTILKEKINETKQLKGE</sequence>
<reference evidence="1 2" key="1">
    <citation type="submission" date="2015-02" db="EMBL/GenBank/DDBJ databases">
        <title>Evolution of amylase-binding proteins of oral streptococcal species.</title>
        <authorList>
            <person name="Haase E.M."/>
        </authorList>
    </citation>
    <scope>NUCLEOTIDE SEQUENCE [LARGE SCALE GENOMIC DNA]</scope>
    <source>
        <strain evidence="1 2">G9B</strain>
    </source>
</reference>
<comment type="caution">
    <text evidence="1">The sequence shown here is derived from an EMBL/GenBank/DDBJ whole genome shotgun (WGS) entry which is preliminary data.</text>
</comment>
<gene>
    <name evidence="1" type="ORF">TZ86_00800</name>
</gene>
<proteinExistence type="predicted"/>
<dbReference type="AlphaFoldDB" id="A0AAW3H8B2"/>
<dbReference type="EMBL" id="JYGL01000001">
    <property type="protein sequence ID" value="KJQ58955.1"/>
    <property type="molecule type" value="Genomic_DNA"/>
</dbReference>
<protein>
    <submittedName>
        <fullName evidence="1">Uncharacterized protein</fullName>
    </submittedName>
</protein>
<dbReference type="Proteomes" id="UP000033658">
    <property type="component" value="Unassembled WGS sequence"/>
</dbReference>
<accession>A0AAW3H8B2</accession>
<evidence type="ECO:0000313" key="2">
    <source>
        <dbReference type="Proteomes" id="UP000033658"/>
    </source>
</evidence>
<evidence type="ECO:0000313" key="1">
    <source>
        <dbReference type="EMBL" id="KJQ58955.1"/>
    </source>
</evidence>
<dbReference type="RefSeq" id="WP_008809319.1">
    <property type="nucleotide sequence ID" value="NZ_CABKOS010000002.1"/>
</dbReference>
<name>A0AAW3H8B2_STRGN</name>
<organism evidence="1 2">
    <name type="scientific">Streptococcus gordonii</name>
    <dbReference type="NCBI Taxonomy" id="1302"/>
    <lineage>
        <taxon>Bacteria</taxon>
        <taxon>Bacillati</taxon>
        <taxon>Bacillota</taxon>
        <taxon>Bacilli</taxon>
        <taxon>Lactobacillales</taxon>
        <taxon>Streptococcaceae</taxon>
        <taxon>Streptococcus</taxon>
    </lineage>
</organism>